<accession>A0A4Q1K712</accession>
<comment type="similarity">
    <text evidence="1">Belongs to the metallo-dependent hydrolases superfamily. CpsB/CapC family.</text>
</comment>
<dbReference type="SUPFAM" id="SSF89550">
    <property type="entry name" value="PHP domain-like"/>
    <property type="match status" value="1"/>
</dbReference>
<comment type="caution">
    <text evidence="5">The sequence shown here is derived from an EMBL/GenBank/DDBJ whole genome shotgun (WGS) entry which is preliminary data.</text>
</comment>
<evidence type="ECO:0000256" key="2">
    <source>
        <dbReference type="ARBA" id="ARBA00013064"/>
    </source>
</evidence>
<keyword evidence="3" id="KW-0378">Hydrolase</keyword>
<evidence type="ECO:0000313" key="5">
    <source>
        <dbReference type="EMBL" id="RXR21867.1"/>
    </source>
</evidence>
<dbReference type="OrthoDB" id="9788539at2"/>
<dbReference type="Pfam" id="PF19567">
    <property type="entry name" value="CpsB_CapC"/>
    <property type="match status" value="1"/>
</dbReference>
<dbReference type="Gene3D" id="3.20.20.140">
    <property type="entry name" value="Metal-dependent hydrolases"/>
    <property type="match status" value="1"/>
</dbReference>
<dbReference type="AlphaFoldDB" id="A0A4Q1K712"/>
<dbReference type="EC" id="3.1.3.48" evidence="2"/>
<evidence type="ECO:0000313" key="6">
    <source>
        <dbReference type="Proteomes" id="UP000289857"/>
    </source>
</evidence>
<protein>
    <recommendedName>
        <fullName evidence="2">protein-tyrosine-phosphatase</fullName>
        <ecNumber evidence="2">3.1.3.48</ecNumber>
    </recommendedName>
</protein>
<dbReference type="InterPro" id="IPR016667">
    <property type="entry name" value="Caps_polysacc_synth_CpsB/CapC"/>
</dbReference>
<dbReference type="Proteomes" id="UP000289857">
    <property type="component" value="Unassembled WGS sequence"/>
</dbReference>
<dbReference type="RefSeq" id="WP_129461841.1">
    <property type="nucleotide sequence ID" value="NZ_SBKN01000006.1"/>
</dbReference>
<evidence type="ECO:0000256" key="4">
    <source>
        <dbReference type="ARBA" id="ARBA00051722"/>
    </source>
</evidence>
<proteinExistence type="inferred from homology"/>
<evidence type="ECO:0000256" key="3">
    <source>
        <dbReference type="ARBA" id="ARBA00022801"/>
    </source>
</evidence>
<dbReference type="PANTHER" id="PTHR39181:SF1">
    <property type="entry name" value="TYROSINE-PROTEIN PHOSPHATASE YWQE"/>
    <property type="match status" value="1"/>
</dbReference>
<dbReference type="GO" id="GO:0030145">
    <property type="term" value="F:manganese ion binding"/>
    <property type="evidence" value="ECO:0007669"/>
    <property type="project" value="InterPro"/>
</dbReference>
<evidence type="ECO:0000256" key="1">
    <source>
        <dbReference type="ARBA" id="ARBA00005750"/>
    </source>
</evidence>
<sequence length="243" mass="28135">MFFFKKNKLQLSSLFENGYHDIHNHLLPGVDDGAADSATTKNLFEKMEQLGITSCVMTPHIMSQVWENTKTGLTDTFNSLKKESYFEGKNIHLGAEYMLDDQFRNHLQQGPLLTIKDDFLLIEMSYHHPPLQLFDFLFELQVEGYRPILAHPERYNFYHGRMEDYKKLKKAGCLFQLNLLSVTGYYGFPVAKTAELLLSAGLYDFSGTDIHHDRHLDAFSNPIRIKKQELLQPLLSNNMLLKK</sequence>
<gene>
    <name evidence="5" type="ORF">EQG61_10305</name>
</gene>
<dbReference type="PANTHER" id="PTHR39181">
    <property type="entry name" value="TYROSINE-PROTEIN PHOSPHATASE YWQE"/>
    <property type="match status" value="1"/>
</dbReference>
<comment type="catalytic activity">
    <reaction evidence="4">
        <text>O-phospho-L-tyrosyl-[protein] + H2O = L-tyrosyl-[protein] + phosphate</text>
        <dbReference type="Rhea" id="RHEA:10684"/>
        <dbReference type="Rhea" id="RHEA-COMP:10136"/>
        <dbReference type="Rhea" id="RHEA-COMP:20101"/>
        <dbReference type="ChEBI" id="CHEBI:15377"/>
        <dbReference type="ChEBI" id="CHEBI:43474"/>
        <dbReference type="ChEBI" id="CHEBI:46858"/>
        <dbReference type="ChEBI" id="CHEBI:61978"/>
        <dbReference type="EC" id="3.1.3.48"/>
    </reaction>
</comment>
<organism evidence="5 6">
    <name type="scientific">Flavobacterium stagni</name>
    <dbReference type="NCBI Taxonomy" id="2506421"/>
    <lineage>
        <taxon>Bacteria</taxon>
        <taxon>Pseudomonadati</taxon>
        <taxon>Bacteroidota</taxon>
        <taxon>Flavobacteriia</taxon>
        <taxon>Flavobacteriales</taxon>
        <taxon>Flavobacteriaceae</taxon>
        <taxon>Flavobacterium</taxon>
    </lineage>
</organism>
<keyword evidence="6" id="KW-1185">Reference proteome</keyword>
<reference evidence="6" key="1">
    <citation type="submission" date="2019-01" db="EMBL/GenBank/DDBJ databases">
        <title>Cytophagaceae bacterium strain CAR-16.</title>
        <authorList>
            <person name="Chen W.-M."/>
        </authorList>
    </citation>
    <scope>NUCLEOTIDE SEQUENCE [LARGE SCALE GENOMIC DNA]</scope>
    <source>
        <strain evidence="6">WWJ-16</strain>
    </source>
</reference>
<dbReference type="InterPro" id="IPR016195">
    <property type="entry name" value="Pol/histidinol_Pase-like"/>
</dbReference>
<dbReference type="EMBL" id="SBKN01000006">
    <property type="protein sequence ID" value="RXR21867.1"/>
    <property type="molecule type" value="Genomic_DNA"/>
</dbReference>
<name>A0A4Q1K712_9FLAO</name>
<dbReference type="GO" id="GO:0004725">
    <property type="term" value="F:protein tyrosine phosphatase activity"/>
    <property type="evidence" value="ECO:0007669"/>
    <property type="project" value="UniProtKB-EC"/>
</dbReference>